<sequence length="277" mass="30089">MMRGFVAEIASIGRLRHRHLVRLFGYCRRKGELFLVYELVPNGTLDKLLFCDAPPPPPLDWARRVRIVRGVASALFYCTKGGRRWWCTETSKRERVAGRGDERETGDFGLSRLYDRGGGDGDGDEGAQAQAHARRTRWGRWGTWRRSSRGREWRAPRATCTRSGCSSSRSRAGGGRSRRRSRRGRGAGAESGGLGAGVLEPRGDSRGGGSEVGDRRGWGGGGGGGEGVEIRVDVRAPRCDGAAEDWEGDAVPGGIVAETKTTTTTTTTTTESLLHGR</sequence>
<dbReference type="InterPro" id="IPR050528">
    <property type="entry name" value="L-type_Lectin-RKs"/>
</dbReference>
<organism evidence="5">
    <name type="scientific">Ananas comosus var. bracteatus</name>
    <name type="common">red pineapple</name>
    <dbReference type="NCBI Taxonomy" id="296719"/>
    <lineage>
        <taxon>Eukaryota</taxon>
        <taxon>Viridiplantae</taxon>
        <taxon>Streptophyta</taxon>
        <taxon>Embryophyta</taxon>
        <taxon>Tracheophyta</taxon>
        <taxon>Spermatophyta</taxon>
        <taxon>Magnoliopsida</taxon>
        <taxon>Liliopsida</taxon>
        <taxon>Poales</taxon>
        <taxon>Bromeliaceae</taxon>
        <taxon>Bromelioideae</taxon>
        <taxon>Ananas</taxon>
    </lineage>
</organism>
<feature type="compositionally biased region" description="Low complexity" evidence="3">
    <location>
        <begin position="259"/>
        <end position="270"/>
    </location>
</feature>
<protein>
    <recommendedName>
        <fullName evidence="4">Serine-threonine/tyrosine-protein kinase catalytic domain-containing protein</fullName>
    </recommendedName>
</protein>
<feature type="compositionally biased region" description="Low complexity" evidence="3">
    <location>
        <begin position="162"/>
        <end position="171"/>
    </location>
</feature>
<keyword evidence="2" id="KW-0067">ATP-binding</keyword>
<keyword evidence="1" id="KW-0547">Nucleotide-binding</keyword>
<accession>A0A6V7Q929</accession>
<feature type="compositionally biased region" description="Gly residues" evidence="3">
    <location>
        <begin position="186"/>
        <end position="196"/>
    </location>
</feature>
<dbReference type="InterPro" id="IPR011009">
    <property type="entry name" value="Kinase-like_dom_sf"/>
</dbReference>
<dbReference type="PANTHER" id="PTHR27007">
    <property type="match status" value="1"/>
</dbReference>
<dbReference type="SUPFAM" id="SSF56112">
    <property type="entry name" value="Protein kinase-like (PK-like)"/>
    <property type="match status" value="1"/>
</dbReference>
<dbReference type="Gene3D" id="1.10.510.10">
    <property type="entry name" value="Transferase(Phosphotransferase) domain 1"/>
    <property type="match status" value="1"/>
</dbReference>
<reference evidence="5" key="1">
    <citation type="submission" date="2020-07" db="EMBL/GenBank/DDBJ databases">
        <authorList>
            <person name="Lin J."/>
        </authorList>
    </citation>
    <scope>NUCLEOTIDE SEQUENCE</scope>
</reference>
<gene>
    <name evidence="5" type="ORF">CB5_LOCUS22910</name>
</gene>
<evidence type="ECO:0000256" key="2">
    <source>
        <dbReference type="ARBA" id="ARBA00022840"/>
    </source>
</evidence>
<evidence type="ECO:0000256" key="1">
    <source>
        <dbReference type="ARBA" id="ARBA00022741"/>
    </source>
</evidence>
<proteinExistence type="predicted"/>
<dbReference type="Pfam" id="PF07714">
    <property type="entry name" value="PK_Tyr_Ser-Thr"/>
    <property type="match status" value="1"/>
</dbReference>
<dbReference type="EMBL" id="LR862134">
    <property type="protein sequence ID" value="CAD1839699.1"/>
    <property type="molecule type" value="Genomic_DNA"/>
</dbReference>
<name>A0A6V7Q929_ANACO</name>
<feature type="compositionally biased region" description="Basic residues" evidence="3">
    <location>
        <begin position="176"/>
        <end position="185"/>
    </location>
</feature>
<dbReference type="GO" id="GO:0004672">
    <property type="term" value="F:protein kinase activity"/>
    <property type="evidence" value="ECO:0007669"/>
    <property type="project" value="InterPro"/>
</dbReference>
<evidence type="ECO:0000313" key="5">
    <source>
        <dbReference type="EMBL" id="CAD1839699.1"/>
    </source>
</evidence>
<dbReference type="GO" id="GO:0005524">
    <property type="term" value="F:ATP binding"/>
    <property type="evidence" value="ECO:0007669"/>
    <property type="project" value="UniProtKB-KW"/>
</dbReference>
<dbReference type="AlphaFoldDB" id="A0A6V7Q929"/>
<evidence type="ECO:0000256" key="3">
    <source>
        <dbReference type="SAM" id="MobiDB-lite"/>
    </source>
</evidence>
<feature type="region of interest" description="Disordered" evidence="3">
    <location>
        <begin position="96"/>
        <end position="230"/>
    </location>
</feature>
<feature type="region of interest" description="Disordered" evidence="3">
    <location>
        <begin position="243"/>
        <end position="277"/>
    </location>
</feature>
<evidence type="ECO:0000259" key="4">
    <source>
        <dbReference type="Pfam" id="PF07714"/>
    </source>
</evidence>
<dbReference type="InterPro" id="IPR001245">
    <property type="entry name" value="Ser-Thr/Tyr_kinase_cat_dom"/>
</dbReference>
<feature type="compositionally biased region" description="Basic and acidic residues" evidence="3">
    <location>
        <begin position="96"/>
        <end position="106"/>
    </location>
</feature>
<feature type="compositionally biased region" description="Gly residues" evidence="3">
    <location>
        <begin position="218"/>
        <end position="227"/>
    </location>
</feature>
<feature type="domain" description="Serine-threonine/tyrosine-protein kinase catalytic" evidence="4">
    <location>
        <begin position="4"/>
        <end position="79"/>
    </location>
</feature>